<organism evidence="2">
    <name type="scientific">marine sediment metagenome</name>
    <dbReference type="NCBI Taxonomy" id="412755"/>
    <lineage>
        <taxon>unclassified sequences</taxon>
        <taxon>metagenomes</taxon>
        <taxon>ecological metagenomes</taxon>
    </lineage>
</organism>
<evidence type="ECO:0000313" key="1">
    <source>
        <dbReference type="EMBL" id="KKK57908.1"/>
    </source>
</evidence>
<proteinExistence type="predicted"/>
<accession>A0A0F9HC41</accession>
<dbReference type="EMBL" id="LAZR01064243">
    <property type="protein sequence ID" value="KKK57908.1"/>
    <property type="molecule type" value="Genomic_DNA"/>
</dbReference>
<comment type="caution">
    <text evidence="2">The sequence shown here is derived from an EMBL/GenBank/DDBJ whole genome shotgun (WGS) entry which is preliminary data.</text>
</comment>
<sequence length="94" mass="9212">MLPTLCLILASGFWPLTTATIAATAIAGGLVVASGFVAAGGAGGKGGGESANITSKLLLGSNIAGDVFTPLSLVATSFTGTATVHGELSWKELY</sequence>
<gene>
    <name evidence="2" type="ORF">LCGC14_1802010</name>
    <name evidence="1" type="ORF">LCGC14_3049740</name>
</gene>
<reference evidence="2" key="1">
    <citation type="journal article" date="2015" name="Nature">
        <title>Complex archaea that bridge the gap between prokaryotes and eukaryotes.</title>
        <authorList>
            <person name="Spang A."/>
            <person name="Saw J.H."/>
            <person name="Jorgensen S.L."/>
            <person name="Zaremba-Niedzwiedzka K."/>
            <person name="Martijn J."/>
            <person name="Lind A.E."/>
            <person name="van Eijk R."/>
            <person name="Schleper C."/>
            <person name="Guy L."/>
            <person name="Ettema T.J."/>
        </authorList>
    </citation>
    <scope>NUCLEOTIDE SEQUENCE</scope>
</reference>
<evidence type="ECO:0000313" key="2">
    <source>
        <dbReference type="EMBL" id="KKM00682.1"/>
    </source>
</evidence>
<dbReference type="EMBL" id="LAZR01017376">
    <property type="protein sequence ID" value="KKM00682.1"/>
    <property type="molecule type" value="Genomic_DNA"/>
</dbReference>
<dbReference type="AlphaFoldDB" id="A0A0F9HC41"/>
<name>A0A0F9HC41_9ZZZZ</name>
<protein>
    <submittedName>
        <fullName evidence="2">Uncharacterized protein</fullName>
    </submittedName>
</protein>